<evidence type="ECO:0000256" key="1">
    <source>
        <dbReference type="ARBA" id="ARBA00006432"/>
    </source>
</evidence>
<dbReference type="SUPFAM" id="SSF56801">
    <property type="entry name" value="Acetyl-CoA synthetase-like"/>
    <property type="match status" value="1"/>
</dbReference>
<evidence type="ECO:0000313" key="6">
    <source>
        <dbReference type="EMBL" id="ADZ76200.1"/>
    </source>
</evidence>
<evidence type="ECO:0000313" key="5">
    <source>
        <dbReference type="EMBL" id="ADZ76177.1"/>
    </source>
</evidence>
<feature type="domain" description="AMP-binding enzyme C-terminal" evidence="4">
    <location>
        <begin position="369"/>
        <end position="448"/>
    </location>
</feature>
<keyword evidence="2" id="KW-0436">Ligase</keyword>
<dbReference type="Pfam" id="PF13193">
    <property type="entry name" value="AMP-binding_C"/>
    <property type="match status" value="1"/>
</dbReference>
<dbReference type="InterPro" id="IPR045851">
    <property type="entry name" value="AMP-bd_C_sf"/>
</dbReference>
<sequence>MELMHNLNFSHPFLNKLIAYKDLNCLVYKDKTYSYLELLLEVEKYIGQLNNLKGIIGILGDYNLKSIALLLACIEKRLIVAPFLKLKNQDFKELEDKIYEGQIDYLYDEGRFIPYQSKQLKHNLIYTLQNHSSSGLILFSSGSTGKPKAMVHNLDVILNVYQGKKPKVMNIVLFLMFDHIGGLNTLFNVLGMGACGIALEDRKNIEALAQNIQKYQVSLLPASPSLLNLILMSGVKEKYDLNSLKLITYGTEKMSDSLLNRLKLEFPKVRFHQTFGTSEVGIAQTKTKDNMIKLEGMAYKIINNELYLKSKTQSLGYLNADNSVFDEEGYFATGDLVELYKENGEEYIKIIGRSKELINVGGEKVVPQEVEGVILELDYIQDCLVYAKANTITGQSVCVEVLLKPNIEFTNLELKKQLRMYCKDKLANYKIPTQVEIVDGLELSQRFKKVRKG</sequence>
<dbReference type="AlphaFoldDB" id="F2X707"/>
<dbReference type="GO" id="GO:0006631">
    <property type="term" value="P:fatty acid metabolic process"/>
    <property type="evidence" value="ECO:0007669"/>
    <property type="project" value="TreeGrafter"/>
</dbReference>
<evidence type="ECO:0000259" key="4">
    <source>
        <dbReference type="Pfam" id="PF13193"/>
    </source>
</evidence>
<proteinExistence type="inferred from homology"/>
<dbReference type="Pfam" id="PF00501">
    <property type="entry name" value="AMP-binding"/>
    <property type="match status" value="1"/>
</dbReference>
<dbReference type="PANTHER" id="PTHR43201">
    <property type="entry name" value="ACYL-COA SYNTHETASE"/>
    <property type="match status" value="1"/>
</dbReference>
<feature type="domain" description="AMP-dependent synthetase/ligase" evidence="3">
    <location>
        <begin position="136"/>
        <end position="290"/>
    </location>
</feature>
<dbReference type="GO" id="GO:0016740">
    <property type="term" value="F:transferase activity"/>
    <property type="evidence" value="ECO:0007669"/>
    <property type="project" value="UniProtKB-KW"/>
</dbReference>
<dbReference type="InterPro" id="IPR020845">
    <property type="entry name" value="AMP-binding_CS"/>
</dbReference>
<evidence type="ECO:0000256" key="2">
    <source>
        <dbReference type="ARBA" id="ARBA00022598"/>
    </source>
</evidence>
<dbReference type="InterPro" id="IPR042099">
    <property type="entry name" value="ANL_N_sf"/>
</dbReference>
<dbReference type="PROSITE" id="PS00455">
    <property type="entry name" value="AMP_BINDING"/>
    <property type="match status" value="1"/>
</dbReference>
<accession>F2X707</accession>
<organism evidence="5">
    <name type="scientific">Campylobacter jejuni subsp. jejuni</name>
    <dbReference type="NCBI Taxonomy" id="32022"/>
    <lineage>
        <taxon>Bacteria</taxon>
        <taxon>Pseudomonadati</taxon>
        <taxon>Campylobacterota</taxon>
        <taxon>Epsilonproteobacteria</taxon>
        <taxon>Campylobacterales</taxon>
        <taxon>Campylobacteraceae</taxon>
        <taxon>Campylobacter</taxon>
    </lineage>
</organism>
<dbReference type="CDD" id="cd04433">
    <property type="entry name" value="AFD_class_I"/>
    <property type="match status" value="1"/>
</dbReference>
<dbReference type="EMBL" id="HQ343268">
    <property type="protein sequence ID" value="ADZ76200.1"/>
    <property type="molecule type" value="Genomic_DNA"/>
</dbReference>
<comment type="similarity">
    <text evidence="1">Belongs to the ATP-dependent AMP-binding enzyme family.</text>
</comment>
<dbReference type="PANTHER" id="PTHR43201:SF5">
    <property type="entry name" value="MEDIUM-CHAIN ACYL-COA LIGASE ACSF2, MITOCHONDRIAL"/>
    <property type="match status" value="1"/>
</dbReference>
<evidence type="ECO:0000259" key="3">
    <source>
        <dbReference type="Pfam" id="PF00501"/>
    </source>
</evidence>
<dbReference type="EMBL" id="HQ343267">
    <property type="protein sequence ID" value="ADZ76177.1"/>
    <property type="molecule type" value="Genomic_DNA"/>
</dbReference>
<name>F2X707_CAMJU</name>
<dbReference type="GO" id="GO:0031956">
    <property type="term" value="F:medium-chain fatty acid-CoA ligase activity"/>
    <property type="evidence" value="ECO:0007669"/>
    <property type="project" value="TreeGrafter"/>
</dbReference>
<dbReference type="Gene3D" id="3.30.300.30">
    <property type="match status" value="1"/>
</dbReference>
<reference evidence="5" key="1">
    <citation type="journal article" date="2011" name="J. Clin. Microbiol.">
        <title>Discrimination of Major Capsular Types of Campylobacter jejuni by Multiplex PCR.</title>
        <authorList>
            <person name="Poly F."/>
            <person name="Serichatalergs O."/>
            <person name="Schulman M."/>
            <person name="Ju J."/>
            <person name="Cates C.N."/>
            <person name="Kanipes M."/>
            <person name="Mason C."/>
            <person name="Guerry P."/>
        </authorList>
    </citation>
    <scope>NUCLEOTIDE SEQUENCE</scope>
    <source>
        <strain evidence="6">ATCC 43431</strain>
        <strain evidence="5">BH-01-0142</strain>
    </source>
</reference>
<dbReference type="InterPro" id="IPR000873">
    <property type="entry name" value="AMP-dep_synth/lig_dom"/>
</dbReference>
<dbReference type="InterPro" id="IPR025110">
    <property type="entry name" value="AMP-bd_C"/>
</dbReference>
<dbReference type="Gene3D" id="3.40.50.12780">
    <property type="entry name" value="N-terminal domain of ligase-like"/>
    <property type="match status" value="1"/>
</dbReference>
<protein>
    <submittedName>
        <fullName evidence="5">Putative sugar transferase</fullName>
    </submittedName>
</protein>
<keyword evidence="5" id="KW-0808">Transferase</keyword>
<gene>
    <name evidence="6" type="ORF">HS3.20</name>
    <name evidence="5" type="ORF">HS3/13/50.20</name>
</gene>